<keyword evidence="2" id="KW-1185">Reference proteome</keyword>
<proteinExistence type="predicted"/>
<dbReference type="SUPFAM" id="SSF55486">
    <property type="entry name" value="Metalloproteases ('zincins'), catalytic domain"/>
    <property type="match status" value="1"/>
</dbReference>
<organism evidence="1 2">
    <name type="scientific">Kocuria palustris PEL</name>
    <dbReference type="NCBI Taxonomy" id="1236550"/>
    <lineage>
        <taxon>Bacteria</taxon>
        <taxon>Bacillati</taxon>
        <taxon>Actinomycetota</taxon>
        <taxon>Actinomycetes</taxon>
        <taxon>Micrococcales</taxon>
        <taxon>Micrococcaceae</taxon>
        <taxon>Kocuria</taxon>
    </lineage>
</organism>
<sequence>MDVSEAEFESLVDDALDGIPEDIFAMLDNVVVLIEARPPEGMPELLGLYEGVPLTERDSSWMGSLPDHIRIFREPLLRMCRDRDELVHEITVTVVHEIAHHFGIEEQRLHRLGWG</sequence>
<dbReference type="RefSeq" id="WP_006214124.1">
    <property type="nucleotide sequence ID" value="NZ_ANHZ02000005.1"/>
</dbReference>
<dbReference type="InterPro" id="IPR038555">
    <property type="entry name" value="Zincin_1_sf"/>
</dbReference>
<evidence type="ECO:0008006" key="3">
    <source>
        <dbReference type="Google" id="ProtNLM"/>
    </source>
</evidence>
<dbReference type="EMBL" id="ANHZ02000005">
    <property type="protein sequence ID" value="EME37197.1"/>
    <property type="molecule type" value="Genomic_DNA"/>
</dbReference>
<dbReference type="Pfam" id="PF06262">
    <property type="entry name" value="Zincin_1"/>
    <property type="match status" value="1"/>
</dbReference>
<gene>
    <name evidence="1" type="ORF">C884_02111</name>
</gene>
<accession>M2WF76</accession>
<dbReference type="AlphaFoldDB" id="M2WF76"/>
<dbReference type="GeneID" id="93315992"/>
<comment type="caution">
    <text evidence="1">The sequence shown here is derived from an EMBL/GenBank/DDBJ whole genome shotgun (WGS) entry which is preliminary data.</text>
</comment>
<evidence type="ECO:0000313" key="2">
    <source>
        <dbReference type="Proteomes" id="UP000009877"/>
    </source>
</evidence>
<dbReference type="Proteomes" id="UP000009877">
    <property type="component" value="Unassembled WGS sequence"/>
</dbReference>
<protein>
    <recommendedName>
        <fullName evidence="3">Acetylglutamate kinase</fullName>
    </recommendedName>
</protein>
<dbReference type="CDD" id="cd12952">
    <property type="entry name" value="MMP_ACEL2062"/>
    <property type="match status" value="1"/>
</dbReference>
<evidence type="ECO:0000313" key="1">
    <source>
        <dbReference type="EMBL" id="EME37197.1"/>
    </source>
</evidence>
<name>M2WF76_9MICC</name>
<dbReference type="Gene3D" id="3.30.2010.20">
    <property type="match status" value="1"/>
</dbReference>
<reference evidence="1 2" key="1">
    <citation type="journal article" date="2014" name="Genome Announc.">
        <title>Draft Genome Sequence of Kocuria palustris PEL.</title>
        <authorList>
            <person name="Sharma G."/>
            <person name="Khatri I."/>
            <person name="Subramanian S."/>
        </authorList>
    </citation>
    <scope>NUCLEOTIDE SEQUENCE [LARGE SCALE GENOMIC DNA]</scope>
    <source>
        <strain evidence="1 2">PEL</strain>
    </source>
</reference>
<dbReference type="InterPro" id="IPR010428">
    <property type="entry name" value="Zincin_1"/>
</dbReference>